<keyword evidence="3" id="KW-0479">Metal-binding</keyword>
<dbReference type="AlphaFoldDB" id="A0AA86NEY4"/>
<dbReference type="EMBL" id="CATOUU010000761">
    <property type="protein sequence ID" value="CAI9946291.1"/>
    <property type="molecule type" value="Genomic_DNA"/>
</dbReference>
<sequence length="504" mass="56558">MSLAKRIQELAIKYEDLASEWLREAIRIPMDTFAKNPLAGQSNGERERLDYLKAEIIKHHCVTKPEDVYIDGAGNLVWIVEDESDKSATKKVIYFDGHSDTVAPLPDKWAKIGGIDAWKGLIDPKKIDRQQLKANLGWVPKESEYENCIWGRGSADQLAGVISQMVATKICLELVKEGGLKNVKIVSIATIQEEDNDGCGPLYYFKDQVVKHNNLPAPDLIVITEGTGDSTRSGLGIYRAQRGRMQIEVEVRGVSCHGSMPHMGKNPLEYGAKIIVQATEQIQKGEGILHHDFIGKGTRTASWCHLDTPSDCAVPERFVFRFDRRMTIGETPDQCIADVKKLPAIQEAIDAGLKVDIRAPKYEGLTHTGWKPNNDQIYLGWETPEDHNAVKAAVAAYKETISESLTKEDEEQLDGYVKHEPHVGRWIFSTDGVGIPIKQDQYKEEKSKNWIYLPSGYKYPAMLGLGAGTEQNTHRIGECIHKKELRFACMWMARLVNKFAEISQ</sequence>
<dbReference type="InterPro" id="IPR036264">
    <property type="entry name" value="Bact_exopeptidase_dim_dom"/>
</dbReference>
<dbReference type="Gene3D" id="3.30.70.360">
    <property type="match status" value="1"/>
</dbReference>
<comment type="cofactor">
    <cofactor evidence="1">
        <name>Zn(2+)</name>
        <dbReference type="ChEBI" id="CHEBI:29105"/>
    </cofactor>
</comment>
<dbReference type="EMBL" id="CAXDID020000357">
    <property type="protein sequence ID" value="CAL6081857.1"/>
    <property type="molecule type" value="Genomic_DNA"/>
</dbReference>
<evidence type="ECO:0000313" key="15">
    <source>
        <dbReference type="EMBL" id="CAL6111627.1"/>
    </source>
</evidence>
<evidence type="ECO:0000256" key="2">
    <source>
        <dbReference type="ARBA" id="ARBA00006247"/>
    </source>
</evidence>
<dbReference type="EMBL" id="CATOUU010000235">
    <property type="protein sequence ID" value="CAI9921867.1"/>
    <property type="molecule type" value="Genomic_DNA"/>
</dbReference>
<dbReference type="EMBL" id="CAXDID020000713">
    <property type="protein sequence ID" value="CAL6111627.1"/>
    <property type="molecule type" value="Genomic_DNA"/>
</dbReference>
<feature type="domain" description="Peptidase M20 dimerisation" evidence="6">
    <location>
        <begin position="240"/>
        <end position="342"/>
    </location>
</feature>
<reference evidence="8" key="1">
    <citation type="submission" date="2023-06" db="EMBL/GenBank/DDBJ databases">
        <authorList>
            <person name="Kurt Z."/>
        </authorList>
    </citation>
    <scope>NUCLEOTIDE SEQUENCE</scope>
</reference>
<comment type="similarity">
    <text evidence="2">Belongs to the peptidase M20A family.</text>
</comment>
<dbReference type="Pfam" id="PF07687">
    <property type="entry name" value="M20_dimer"/>
    <property type="match status" value="1"/>
</dbReference>
<dbReference type="Pfam" id="PF01546">
    <property type="entry name" value="Peptidase_M20"/>
    <property type="match status" value="1"/>
</dbReference>
<evidence type="ECO:0000313" key="16">
    <source>
        <dbReference type="EMBL" id="CAL6116898.1"/>
    </source>
</evidence>
<dbReference type="InterPro" id="IPR001261">
    <property type="entry name" value="ArgE/DapE_CS"/>
</dbReference>
<evidence type="ECO:0000256" key="3">
    <source>
        <dbReference type="ARBA" id="ARBA00022723"/>
    </source>
</evidence>
<dbReference type="PROSITE" id="PS00758">
    <property type="entry name" value="ARGE_DAPE_CPG2_1"/>
    <property type="match status" value="1"/>
</dbReference>
<dbReference type="InterPro" id="IPR011650">
    <property type="entry name" value="Peptidase_M20_dimer"/>
</dbReference>
<evidence type="ECO:0000256" key="5">
    <source>
        <dbReference type="ARBA" id="ARBA00022833"/>
    </source>
</evidence>
<evidence type="ECO:0000313" key="13">
    <source>
        <dbReference type="EMBL" id="CAL6081855.1"/>
    </source>
</evidence>
<keyword evidence="17" id="KW-1185">Reference proteome</keyword>
<dbReference type="EMBL" id="CAXDID020000037">
    <property type="protein sequence ID" value="CAL5997951.1"/>
    <property type="molecule type" value="Genomic_DNA"/>
</dbReference>
<evidence type="ECO:0000313" key="14">
    <source>
        <dbReference type="EMBL" id="CAL6081857.1"/>
    </source>
</evidence>
<keyword evidence="5" id="KW-0862">Zinc</keyword>
<protein>
    <submittedName>
        <fullName evidence="8">Family M20</fullName>
    </submittedName>
</protein>
<gene>
    <name evidence="11" type="ORF">HINF_LOCUS15496</name>
    <name evidence="12" type="ORF">HINF_LOCUS15498</name>
    <name evidence="10" type="ORF">HINF_LOCUS33936</name>
    <name evidence="7" type="ORF">HINF_LOCUS5556</name>
    <name evidence="8" type="ORF">HINF_LOCUS5558</name>
    <name evidence="13" type="ORF">HINF_LOCUS60647</name>
    <name evidence="14" type="ORF">HINF_LOCUS60649</name>
    <name evidence="15" type="ORF">HINF_LOCUS76499</name>
    <name evidence="16" type="ORF">HINF_LOCUS79239</name>
    <name evidence="9" type="ORF">HINF_LOCUS9512</name>
</gene>
<dbReference type="EMBL" id="CAXDID020000037">
    <property type="protein sequence ID" value="CAL5997947.1"/>
    <property type="molecule type" value="Genomic_DNA"/>
</dbReference>
<dbReference type="EMBL" id="CATOUU010000145">
    <property type="protein sequence ID" value="CAI9917911.1"/>
    <property type="molecule type" value="Genomic_DNA"/>
</dbReference>
<accession>A0AA86NEY4</accession>
<keyword evidence="4" id="KW-0378">Hydrolase</keyword>
<dbReference type="GO" id="GO:0016787">
    <property type="term" value="F:hydrolase activity"/>
    <property type="evidence" value="ECO:0007669"/>
    <property type="project" value="UniProtKB-KW"/>
</dbReference>
<reference evidence="11 17" key="2">
    <citation type="submission" date="2024-07" db="EMBL/GenBank/DDBJ databases">
        <authorList>
            <person name="Akdeniz Z."/>
        </authorList>
    </citation>
    <scope>NUCLEOTIDE SEQUENCE [LARGE SCALE GENOMIC DNA]</scope>
</reference>
<dbReference type="PANTHER" id="PTHR43808:SF8">
    <property type="entry name" value="PEPTIDASE M20 DIMERISATION DOMAIN-CONTAINING PROTEIN"/>
    <property type="match status" value="1"/>
</dbReference>
<comment type="caution">
    <text evidence="8">The sequence shown here is derived from an EMBL/GenBank/DDBJ whole genome shotgun (WGS) entry which is preliminary data.</text>
</comment>
<evidence type="ECO:0000313" key="12">
    <source>
        <dbReference type="EMBL" id="CAL5997951.1"/>
    </source>
</evidence>
<evidence type="ECO:0000313" key="17">
    <source>
        <dbReference type="Proteomes" id="UP001642409"/>
    </source>
</evidence>
<dbReference type="InterPro" id="IPR002933">
    <property type="entry name" value="Peptidase_M20"/>
</dbReference>
<dbReference type="SUPFAM" id="SSF53187">
    <property type="entry name" value="Zn-dependent exopeptidases"/>
    <property type="match status" value="1"/>
</dbReference>
<proteinExistence type="inferred from homology"/>
<evidence type="ECO:0000313" key="10">
    <source>
        <dbReference type="EMBL" id="CAI9946291.1"/>
    </source>
</evidence>
<dbReference type="EMBL" id="CAXDID020001116">
    <property type="protein sequence ID" value="CAL6116898.1"/>
    <property type="molecule type" value="Genomic_DNA"/>
</dbReference>
<dbReference type="PANTHER" id="PTHR43808">
    <property type="entry name" value="ACETYLORNITHINE DEACETYLASE"/>
    <property type="match status" value="1"/>
</dbReference>
<organism evidence="8">
    <name type="scientific">Hexamita inflata</name>
    <dbReference type="NCBI Taxonomy" id="28002"/>
    <lineage>
        <taxon>Eukaryota</taxon>
        <taxon>Metamonada</taxon>
        <taxon>Diplomonadida</taxon>
        <taxon>Hexamitidae</taxon>
        <taxon>Hexamitinae</taxon>
        <taxon>Hexamita</taxon>
    </lineage>
</organism>
<dbReference type="SUPFAM" id="SSF55031">
    <property type="entry name" value="Bacterial exopeptidase dimerisation domain"/>
    <property type="match status" value="1"/>
</dbReference>
<evidence type="ECO:0000256" key="1">
    <source>
        <dbReference type="ARBA" id="ARBA00001947"/>
    </source>
</evidence>
<name>A0AA86NEY4_9EUKA</name>
<evidence type="ECO:0000313" key="11">
    <source>
        <dbReference type="EMBL" id="CAL5997947.1"/>
    </source>
</evidence>
<dbReference type="EMBL" id="CATOUU010000145">
    <property type="protein sequence ID" value="CAI9917913.1"/>
    <property type="molecule type" value="Genomic_DNA"/>
</dbReference>
<dbReference type="Gene3D" id="3.40.630.10">
    <property type="entry name" value="Zn peptidases"/>
    <property type="match status" value="1"/>
</dbReference>
<dbReference type="Proteomes" id="UP001642409">
    <property type="component" value="Unassembled WGS sequence"/>
</dbReference>
<dbReference type="GO" id="GO:0046872">
    <property type="term" value="F:metal ion binding"/>
    <property type="evidence" value="ECO:0007669"/>
    <property type="project" value="UniProtKB-KW"/>
</dbReference>
<evidence type="ECO:0000313" key="8">
    <source>
        <dbReference type="EMBL" id="CAI9917913.1"/>
    </source>
</evidence>
<dbReference type="EMBL" id="CAXDID020000357">
    <property type="protein sequence ID" value="CAL6081855.1"/>
    <property type="molecule type" value="Genomic_DNA"/>
</dbReference>
<evidence type="ECO:0000313" key="9">
    <source>
        <dbReference type="EMBL" id="CAI9921867.1"/>
    </source>
</evidence>
<evidence type="ECO:0000256" key="4">
    <source>
        <dbReference type="ARBA" id="ARBA00022801"/>
    </source>
</evidence>
<dbReference type="InterPro" id="IPR050072">
    <property type="entry name" value="Peptidase_M20A"/>
</dbReference>
<evidence type="ECO:0000259" key="6">
    <source>
        <dbReference type="Pfam" id="PF07687"/>
    </source>
</evidence>
<evidence type="ECO:0000313" key="7">
    <source>
        <dbReference type="EMBL" id="CAI9917911.1"/>
    </source>
</evidence>